<dbReference type="EMBL" id="LODT01000004">
    <property type="protein sequence ID" value="KYR02051.1"/>
    <property type="molecule type" value="Genomic_DNA"/>
</dbReference>
<proteinExistence type="inferred from homology"/>
<dbReference type="FunCoup" id="A0A152A7E8">
    <property type="interactions" value="809"/>
</dbReference>
<dbReference type="Gene3D" id="3.10.20.550">
    <property type="entry name" value="ASAP complex, SAP18 subunit"/>
    <property type="match status" value="1"/>
</dbReference>
<dbReference type="PANTHER" id="PTHR13082">
    <property type="entry name" value="SAP18"/>
    <property type="match status" value="1"/>
</dbReference>
<dbReference type="STRING" id="361077.A0A152A7E8"/>
<evidence type="ECO:0000256" key="1">
    <source>
        <dbReference type="ARBA" id="ARBA00009143"/>
    </source>
</evidence>
<feature type="compositionally biased region" description="Low complexity" evidence="2">
    <location>
        <begin position="147"/>
        <end position="170"/>
    </location>
</feature>
<dbReference type="GO" id="GO:0003714">
    <property type="term" value="F:transcription corepressor activity"/>
    <property type="evidence" value="ECO:0007669"/>
    <property type="project" value="TreeGrafter"/>
</dbReference>
<evidence type="ECO:0000256" key="2">
    <source>
        <dbReference type="SAM" id="MobiDB-lite"/>
    </source>
</evidence>
<name>A0A152A7E8_TIELA</name>
<protein>
    <recommendedName>
        <fullName evidence="5">Histone deacetylase complex subunit SAP18</fullName>
    </recommendedName>
</protein>
<keyword evidence="4" id="KW-1185">Reference proteome</keyword>
<dbReference type="OrthoDB" id="440566at2759"/>
<dbReference type="Pfam" id="PF06487">
    <property type="entry name" value="SAP18"/>
    <property type="match status" value="1"/>
</dbReference>
<reference evidence="3 4" key="1">
    <citation type="submission" date="2015-12" db="EMBL/GenBank/DDBJ databases">
        <title>Dictyostelia acquired genes for synthesis and detection of signals that induce cell-type specialization by lateral gene transfer from prokaryotes.</title>
        <authorList>
            <person name="Gloeckner G."/>
            <person name="Schaap P."/>
        </authorList>
    </citation>
    <scope>NUCLEOTIDE SEQUENCE [LARGE SCALE GENOMIC DNA]</scope>
    <source>
        <strain evidence="3 4">TK</strain>
    </source>
</reference>
<dbReference type="GO" id="GO:0005634">
    <property type="term" value="C:nucleus"/>
    <property type="evidence" value="ECO:0007669"/>
    <property type="project" value="TreeGrafter"/>
</dbReference>
<gene>
    <name evidence="3" type="ORF">DLAC_00849</name>
</gene>
<dbReference type="AlphaFoldDB" id="A0A152A7E8"/>
<dbReference type="Proteomes" id="UP000076078">
    <property type="component" value="Unassembled WGS sequence"/>
</dbReference>
<evidence type="ECO:0000313" key="4">
    <source>
        <dbReference type="Proteomes" id="UP000076078"/>
    </source>
</evidence>
<dbReference type="InterPro" id="IPR042534">
    <property type="entry name" value="SAP18_sf"/>
</dbReference>
<dbReference type="InterPro" id="IPR010516">
    <property type="entry name" value="SAP18"/>
</dbReference>
<comment type="caution">
    <text evidence="3">The sequence shown here is derived from an EMBL/GenBank/DDBJ whole genome shotgun (WGS) entry which is preliminary data.</text>
</comment>
<sequence>MQFSNTGTFNKTYINRDKTCPILLRVFLKEDNFHDIEEFKSRSELPVQDEIQIYVWRNSTLREITNLIKKENLKAREKASQLSFRFVYPDLNGKYHHNSIGTVHSSKKNEDDQKTLEDLYFNYHLLSVCLKTDKDDTKTQPTPMDTENSGVEESKSSENNNNNESNINENQKTTEINIDMEPLNEK</sequence>
<feature type="region of interest" description="Disordered" evidence="2">
    <location>
        <begin position="134"/>
        <end position="186"/>
    </location>
</feature>
<evidence type="ECO:0008006" key="5">
    <source>
        <dbReference type="Google" id="ProtNLM"/>
    </source>
</evidence>
<evidence type="ECO:0000313" key="3">
    <source>
        <dbReference type="EMBL" id="KYR02051.1"/>
    </source>
</evidence>
<dbReference type="InParanoid" id="A0A152A7E8"/>
<accession>A0A152A7E8</accession>
<dbReference type="PANTHER" id="PTHR13082:SF0">
    <property type="entry name" value="HISTONE DEACETYLASE COMPLEX SUBUNIT SAP18"/>
    <property type="match status" value="1"/>
</dbReference>
<comment type="similarity">
    <text evidence="1">Belongs to the SAP18 family.</text>
</comment>
<organism evidence="3 4">
    <name type="scientific">Tieghemostelium lacteum</name>
    <name type="common">Slime mold</name>
    <name type="synonym">Dictyostelium lacteum</name>
    <dbReference type="NCBI Taxonomy" id="361077"/>
    <lineage>
        <taxon>Eukaryota</taxon>
        <taxon>Amoebozoa</taxon>
        <taxon>Evosea</taxon>
        <taxon>Eumycetozoa</taxon>
        <taxon>Dictyostelia</taxon>
        <taxon>Dictyosteliales</taxon>
        <taxon>Raperosteliaceae</taxon>
        <taxon>Tieghemostelium</taxon>
    </lineage>
</organism>
<dbReference type="OMA" id="MKSHYGH"/>